<evidence type="ECO:0000313" key="2">
    <source>
        <dbReference type="EMBL" id="KAF1938125.1"/>
    </source>
</evidence>
<protein>
    <submittedName>
        <fullName evidence="2">Uncharacterized protein</fullName>
    </submittedName>
</protein>
<feature type="compositionally biased region" description="Basic and acidic residues" evidence="1">
    <location>
        <begin position="144"/>
        <end position="155"/>
    </location>
</feature>
<dbReference type="EMBL" id="ML976114">
    <property type="protein sequence ID" value="KAF1938125.1"/>
    <property type="molecule type" value="Genomic_DNA"/>
</dbReference>
<accession>A0A6A5SBY2</accession>
<organism evidence="2 3">
    <name type="scientific">Clathrospora elynae</name>
    <dbReference type="NCBI Taxonomy" id="706981"/>
    <lineage>
        <taxon>Eukaryota</taxon>
        <taxon>Fungi</taxon>
        <taxon>Dikarya</taxon>
        <taxon>Ascomycota</taxon>
        <taxon>Pezizomycotina</taxon>
        <taxon>Dothideomycetes</taxon>
        <taxon>Pleosporomycetidae</taxon>
        <taxon>Pleosporales</taxon>
        <taxon>Diademaceae</taxon>
        <taxon>Clathrospora</taxon>
    </lineage>
</organism>
<keyword evidence="3" id="KW-1185">Reference proteome</keyword>
<reference evidence="2" key="1">
    <citation type="journal article" date="2020" name="Stud. Mycol.">
        <title>101 Dothideomycetes genomes: a test case for predicting lifestyles and emergence of pathogens.</title>
        <authorList>
            <person name="Haridas S."/>
            <person name="Albert R."/>
            <person name="Binder M."/>
            <person name="Bloem J."/>
            <person name="Labutti K."/>
            <person name="Salamov A."/>
            <person name="Andreopoulos B."/>
            <person name="Baker S."/>
            <person name="Barry K."/>
            <person name="Bills G."/>
            <person name="Bluhm B."/>
            <person name="Cannon C."/>
            <person name="Castanera R."/>
            <person name="Culley D."/>
            <person name="Daum C."/>
            <person name="Ezra D."/>
            <person name="Gonzalez J."/>
            <person name="Henrissat B."/>
            <person name="Kuo A."/>
            <person name="Liang C."/>
            <person name="Lipzen A."/>
            <person name="Lutzoni F."/>
            <person name="Magnuson J."/>
            <person name="Mondo S."/>
            <person name="Nolan M."/>
            <person name="Ohm R."/>
            <person name="Pangilinan J."/>
            <person name="Park H.-J."/>
            <person name="Ramirez L."/>
            <person name="Alfaro M."/>
            <person name="Sun H."/>
            <person name="Tritt A."/>
            <person name="Yoshinaga Y."/>
            <person name="Zwiers L.-H."/>
            <person name="Turgeon B."/>
            <person name="Goodwin S."/>
            <person name="Spatafora J."/>
            <person name="Crous P."/>
            <person name="Grigoriev I."/>
        </authorList>
    </citation>
    <scope>NUCLEOTIDE SEQUENCE</scope>
    <source>
        <strain evidence="2">CBS 161.51</strain>
    </source>
</reference>
<proteinExistence type="predicted"/>
<feature type="compositionally biased region" description="Polar residues" evidence="1">
    <location>
        <begin position="156"/>
        <end position="167"/>
    </location>
</feature>
<sequence length="167" mass="19158">MAPVRQLATDSRIVKAPIDRLRVAKLHLQTSNNTQMMLRTMFEEVLQKLIDTKSALTTIQYKLENTRSALVTIQKELETSKADVEVTKSELVSTQQELETAKQHQNKTTMSLNRYVASYNRCTIHNADLCSRISQIEHDLQQERNKVEAKNDAQQKLDQVQGQWSGM</sequence>
<evidence type="ECO:0000313" key="3">
    <source>
        <dbReference type="Proteomes" id="UP000800038"/>
    </source>
</evidence>
<gene>
    <name evidence="2" type="ORF">EJ02DRAFT_425992</name>
</gene>
<evidence type="ECO:0000256" key="1">
    <source>
        <dbReference type="SAM" id="MobiDB-lite"/>
    </source>
</evidence>
<feature type="region of interest" description="Disordered" evidence="1">
    <location>
        <begin position="144"/>
        <end position="167"/>
    </location>
</feature>
<name>A0A6A5SBY2_9PLEO</name>
<dbReference type="OrthoDB" id="3799859at2759"/>
<dbReference type="Proteomes" id="UP000800038">
    <property type="component" value="Unassembled WGS sequence"/>
</dbReference>
<dbReference type="AlphaFoldDB" id="A0A6A5SBY2"/>